<proteinExistence type="predicted"/>
<protein>
    <submittedName>
        <fullName evidence="2">Uncharacterized protein</fullName>
    </submittedName>
</protein>
<gene>
    <name evidence="2" type="ORF">BLNAU_1279</name>
</gene>
<keyword evidence="3" id="KW-1185">Reference proteome</keyword>
<evidence type="ECO:0000256" key="1">
    <source>
        <dbReference type="SAM" id="MobiDB-lite"/>
    </source>
</evidence>
<feature type="compositionally biased region" description="Low complexity" evidence="1">
    <location>
        <begin position="121"/>
        <end position="134"/>
    </location>
</feature>
<evidence type="ECO:0000313" key="3">
    <source>
        <dbReference type="Proteomes" id="UP001281761"/>
    </source>
</evidence>
<accession>A0ABQ9YJ06</accession>
<feature type="region of interest" description="Disordered" evidence="1">
    <location>
        <begin position="113"/>
        <end position="134"/>
    </location>
</feature>
<sequence>MGTGLVKTFRVVHHLENQGIANPIVRLTDTNADINSPQFTHFVELLDPELVEVRKLFNPDLYEEAARVSSWKELLQKVAGGEEVENDTSFLKLPFFRPTLLSLQAKFQQLASSLDGPDENSTSSLHSSHSSPHTSLVAHLDSSLRTISSSSHFKQESLQLLNILHSLLTSPLPPSLPTHHPPDIFASGFTIFEPDDDISPRERFHSSLFDEADDEKLTRSLHRCHSVCRLVGTKNCILDIPEFFDRTVSVLSSSNNLLRAAAFSLFISFFDTTAITQMLPHLWDRLRSAFRDGQLEEQFALLRISTEWIVHQVDETCLHPFPASDFDWDGLLRADLRETETLIYSLILIEYIWTSSITDKFGKAKATYIILSFEQHQNAVTRIVSLFEDTRQMEALLGNYSLVSYCLLISLLSNRDFPPTLTNILTKHPENDEHHLALLHENVLFLLCHSSLNPHKPHQPPLDLLFERTLRMHPHVFFTSSSDPNLDFSPNLLDTALCGFHALCRRGVHVDLMEAEVVRCGKHLVNSLCLFITPLISDPFISFSISLHHSSFVSSFPFSLLTITAPFGDCHSVRELFRSVDKHDDISEDSSLESIVISHCQALERLNIPTGFGSALAHSNTHDTFYLFEDRIKPSISLDESLSSSHLPSTVLGGLSEEVNNTRTTVSDVGDLIRDLTPDNVEWILNSDPFLFCYETMLSPIPAVVSVNLEFVRRAVCLTSVGNRMEMVRFGMLEIVIRGVSESSFLEDYDNGICVIGILLRSIRDLENEEEMEDHDFSRLLSQTGLS</sequence>
<dbReference type="EMBL" id="JARBJD010000005">
    <property type="protein sequence ID" value="KAK2963713.1"/>
    <property type="molecule type" value="Genomic_DNA"/>
</dbReference>
<comment type="caution">
    <text evidence="2">The sequence shown here is derived from an EMBL/GenBank/DDBJ whole genome shotgun (WGS) entry which is preliminary data.</text>
</comment>
<evidence type="ECO:0000313" key="2">
    <source>
        <dbReference type="EMBL" id="KAK2963713.1"/>
    </source>
</evidence>
<reference evidence="2 3" key="1">
    <citation type="journal article" date="2022" name="bioRxiv">
        <title>Genomics of Preaxostyla Flagellates Illuminates Evolutionary Transitions and the Path Towards Mitochondrial Loss.</title>
        <authorList>
            <person name="Novak L.V.F."/>
            <person name="Treitli S.C."/>
            <person name="Pyrih J."/>
            <person name="Halakuc P."/>
            <person name="Pipaliya S.V."/>
            <person name="Vacek V."/>
            <person name="Brzon O."/>
            <person name="Soukal P."/>
            <person name="Eme L."/>
            <person name="Dacks J.B."/>
            <person name="Karnkowska A."/>
            <person name="Elias M."/>
            <person name="Hampl V."/>
        </authorList>
    </citation>
    <scope>NUCLEOTIDE SEQUENCE [LARGE SCALE GENOMIC DNA]</scope>
    <source>
        <strain evidence="2">NAU3</strain>
        <tissue evidence="2">Gut</tissue>
    </source>
</reference>
<dbReference type="Proteomes" id="UP001281761">
    <property type="component" value="Unassembled WGS sequence"/>
</dbReference>
<organism evidence="2 3">
    <name type="scientific">Blattamonas nauphoetae</name>
    <dbReference type="NCBI Taxonomy" id="2049346"/>
    <lineage>
        <taxon>Eukaryota</taxon>
        <taxon>Metamonada</taxon>
        <taxon>Preaxostyla</taxon>
        <taxon>Oxymonadida</taxon>
        <taxon>Blattamonas</taxon>
    </lineage>
</organism>
<name>A0ABQ9YJ06_9EUKA</name>